<evidence type="ECO:0000313" key="2">
    <source>
        <dbReference type="EMBL" id="KLT43326.1"/>
    </source>
</evidence>
<evidence type="ECO:0000256" key="1">
    <source>
        <dbReference type="SAM" id="MobiDB-lite"/>
    </source>
</evidence>
<gene>
    <name evidence="2" type="ORF">CC85DRAFT_284680</name>
</gene>
<feature type="compositionally biased region" description="Low complexity" evidence="1">
    <location>
        <begin position="110"/>
        <end position="124"/>
    </location>
</feature>
<feature type="region of interest" description="Disordered" evidence="1">
    <location>
        <begin position="1"/>
        <end position="205"/>
    </location>
</feature>
<dbReference type="AlphaFoldDB" id="A0A0J0XQC6"/>
<organism evidence="2 3">
    <name type="scientific">Cutaneotrichosporon oleaginosum</name>
    <dbReference type="NCBI Taxonomy" id="879819"/>
    <lineage>
        <taxon>Eukaryota</taxon>
        <taxon>Fungi</taxon>
        <taxon>Dikarya</taxon>
        <taxon>Basidiomycota</taxon>
        <taxon>Agaricomycotina</taxon>
        <taxon>Tremellomycetes</taxon>
        <taxon>Trichosporonales</taxon>
        <taxon>Trichosporonaceae</taxon>
        <taxon>Cutaneotrichosporon</taxon>
    </lineage>
</organism>
<accession>A0A0J0XQC6</accession>
<feature type="compositionally biased region" description="Polar residues" evidence="1">
    <location>
        <begin position="125"/>
        <end position="138"/>
    </location>
</feature>
<proteinExistence type="predicted"/>
<sequence length="241" mass="25628">MPVTKKKGAIFAVYADTPPRAGPAPKEPSQPREGRRALTNIEPAPTRRKASPEGKRRALAPRSPSRSTRSKMDVFVDTDAVQTERPRRALAARPLSTKLAKPLSNTSMIASAKAPSSKPLAAKSVLNQPNASSSSFEPSLSKHAMSKPSSSKSAARPRAALVKRARSPTDKENAAPPDSPASRTRSKLVLPKPSIEKKPMKKSSRAFTVFVDPLADVSEAYGASGDEPAGFPAQGRSSIRS</sequence>
<protein>
    <submittedName>
        <fullName evidence="2">Uncharacterized protein</fullName>
    </submittedName>
</protein>
<dbReference type="OrthoDB" id="2596972at2759"/>
<feature type="compositionally biased region" description="Low complexity" evidence="1">
    <location>
        <begin position="139"/>
        <end position="160"/>
    </location>
</feature>
<feature type="region of interest" description="Disordered" evidence="1">
    <location>
        <begin position="220"/>
        <end position="241"/>
    </location>
</feature>
<dbReference type="Proteomes" id="UP000053611">
    <property type="component" value="Unassembled WGS sequence"/>
</dbReference>
<evidence type="ECO:0000313" key="3">
    <source>
        <dbReference type="Proteomes" id="UP000053611"/>
    </source>
</evidence>
<reference evidence="2 3" key="1">
    <citation type="submission" date="2015-03" db="EMBL/GenBank/DDBJ databases">
        <title>Genomics and transcriptomics of the oil-accumulating basidiomycete yeast T. oleaginosus allow insights into substrate utilization and the diverse evolutionary trajectories of mating systems in fungi.</title>
        <authorList>
            <consortium name="DOE Joint Genome Institute"/>
            <person name="Kourist R."/>
            <person name="Kracht O."/>
            <person name="Bracharz F."/>
            <person name="Lipzen A."/>
            <person name="Nolan M."/>
            <person name="Ohm R."/>
            <person name="Grigoriev I."/>
            <person name="Sun S."/>
            <person name="Heitman J."/>
            <person name="Bruck T."/>
            <person name="Nowrousian M."/>
        </authorList>
    </citation>
    <scope>NUCLEOTIDE SEQUENCE [LARGE SCALE GENOMIC DNA]</scope>
    <source>
        <strain evidence="2 3">IBC0246</strain>
    </source>
</reference>
<name>A0A0J0XQC6_9TREE</name>
<dbReference type="EMBL" id="KQ087196">
    <property type="protein sequence ID" value="KLT43326.1"/>
    <property type="molecule type" value="Genomic_DNA"/>
</dbReference>
<keyword evidence="3" id="KW-1185">Reference proteome</keyword>